<organism evidence="2 3">
    <name type="scientific">Epicoccum nigrum</name>
    <name type="common">Soil fungus</name>
    <name type="synonym">Epicoccum purpurascens</name>
    <dbReference type="NCBI Taxonomy" id="105696"/>
    <lineage>
        <taxon>Eukaryota</taxon>
        <taxon>Fungi</taxon>
        <taxon>Dikarya</taxon>
        <taxon>Ascomycota</taxon>
        <taxon>Pezizomycotina</taxon>
        <taxon>Dothideomycetes</taxon>
        <taxon>Pleosporomycetidae</taxon>
        <taxon>Pleosporales</taxon>
        <taxon>Pleosporineae</taxon>
        <taxon>Didymellaceae</taxon>
        <taxon>Epicoccum</taxon>
    </lineage>
</organism>
<dbReference type="OMA" id="PAWANNH"/>
<dbReference type="AlphaFoldDB" id="A0A1Y2M8H0"/>
<sequence length="591" mass="66214">MSVLPVTIDQAAWVAPAARQGQRNITAEAYHTAVKLLKAELEIDSNIAIPEEKAASIKEVRATVERAKQKYDDTSKKHTGARKWLEKFSGRLMYYGRILDALAQHHPEYVALAWGTVKFVLTGILNRATLVEELAKALVGIADKLPRAHLNADLYKTPDMEAALARLYASVLMFFRLCAKWYNRGSLGRFCSALKDPFELKYKDLLADIELCSNLVDNLANAGARVEIRSVHALTESDHAKLIEIDAKVTDAFNAQMRKLENIDEGVSKIRDGQVALMDGQGKLLSGQTKLSQIDVQVVELARGQSMLMDGQTRIEARMTQMYQMVTSNQSTLDATHRAVFRLEFHHILQFFMPKVLPGAALRKVQPLAKRRPTVSNVRVESLLRDWANNTHSSVLILQAGLRAQTQVTELAADVVNHLRGHGEFVFWNISTGRSTRKMTMQDVFKSIIFQALQQAGSTFADMSEHLNPQKIHGTHTDREWADLICLLFARIPKAFLVIETEDLRNTYAQDQQWAEQFFELVRHIVDKTAAAGCQLKVLLLLYGRKSGTTSGDGLRVATLPPSNLIPPRLKHVAGQPGLNVRGWRVGSRRR</sequence>
<accession>A0A1Y2M8H0</accession>
<dbReference type="InParanoid" id="A0A1Y2M8H0"/>
<keyword evidence="3" id="KW-1185">Reference proteome</keyword>
<proteinExistence type="predicted"/>
<dbReference type="EMBL" id="KZ107839">
    <property type="protein sequence ID" value="OSS52414.1"/>
    <property type="molecule type" value="Genomic_DNA"/>
</dbReference>
<evidence type="ECO:0000259" key="1">
    <source>
        <dbReference type="Pfam" id="PF24809"/>
    </source>
</evidence>
<feature type="domain" description="DUF7708" evidence="1">
    <location>
        <begin position="83"/>
        <end position="227"/>
    </location>
</feature>
<dbReference type="Proteomes" id="UP000193240">
    <property type="component" value="Unassembled WGS sequence"/>
</dbReference>
<protein>
    <recommendedName>
        <fullName evidence="1">DUF7708 domain-containing protein</fullName>
    </recommendedName>
</protein>
<dbReference type="InterPro" id="IPR056125">
    <property type="entry name" value="DUF7708"/>
</dbReference>
<dbReference type="STRING" id="105696.A0A1Y2M8H0"/>
<reference evidence="2 3" key="1">
    <citation type="journal article" date="2017" name="Genome Announc.">
        <title>Genome sequence of the saprophytic ascomycete Epicoccum nigrum ICMP 19927 strain isolated from New Zealand.</title>
        <authorList>
            <person name="Fokin M."/>
            <person name="Fleetwood D."/>
            <person name="Weir B.S."/>
            <person name="Villas-Boas S.G."/>
        </authorList>
    </citation>
    <scope>NUCLEOTIDE SEQUENCE [LARGE SCALE GENOMIC DNA]</scope>
    <source>
        <strain evidence="2 3">ICMP 19927</strain>
    </source>
</reference>
<evidence type="ECO:0000313" key="3">
    <source>
        <dbReference type="Proteomes" id="UP000193240"/>
    </source>
</evidence>
<dbReference type="Pfam" id="PF24809">
    <property type="entry name" value="DUF7708"/>
    <property type="match status" value="1"/>
</dbReference>
<name>A0A1Y2M8H0_EPING</name>
<evidence type="ECO:0000313" key="2">
    <source>
        <dbReference type="EMBL" id="OSS52414.1"/>
    </source>
</evidence>
<gene>
    <name evidence="2" type="ORF">B5807_02735</name>
</gene>